<dbReference type="InterPro" id="IPR052173">
    <property type="entry name" value="Beta-lactam_resp_regulator"/>
</dbReference>
<evidence type="ECO:0000313" key="5">
    <source>
        <dbReference type="Proteomes" id="UP000051086"/>
    </source>
</evidence>
<dbReference type="OrthoDB" id="7743548at2"/>
<feature type="domain" description="Peptidase M56" evidence="2">
    <location>
        <begin position="153"/>
        <end position="271"/>
    </location>
</feature>
<dbReference type="CDD" id="cd07341">
    <property type="entry name" value="M56_BlaR1_MecR1_like"/>
    <property type="match status" value="1"/>
</dbReference>
<feature type="transmembrane region" description="Helical" evidence="1">
    <location>
        <begin position="317"/>
        <end position="338"/>
    </location>
</feature>
<dbReference type="PANTHER" id="PTHR34978">
    <property type="entry name" value="POSSIBLE SENSOR-TRANSDUCER PROTEIN BLAR"/>
    <property type="match status" value="1"/>
</dbReference>
<evidence type="ECO:0000313" key="3">
    <source>
        <dbReference type="EMBL" id="CUH69761.1"/>
    </source>
</evidence>
<evidence type="ECO:0000259" key="2">
    <source>
        <dbReference type="Pfam" id="PF05569"/>
    </source>
</evidence>
<dbReference type="EMBL" id="CYSB01000040">
    <property type="protein sequence ID" value="CUH69761.1"/>
    <property type="molecule type" value="Genomic_DNA"/>
</dbReference>
<dbReference type="Proteomes" id="UP000051887">
    <property type="component" value="Unassembled WGS sequence"/>
</dbReference>
<name>A0A0P1FVQ5_9RHOB</name>
<evidence type="ECO:0000256" key="1">
    <source>
        <dbReference type="SAM" id="Phobius"/>
    </source>
</evidence>
<protein>
    <recommendedName>
        <fullName evidence="2">Peptidase M56 domain-containing protein</fullName>
    </recommendedName>
</protein>
<keyword evidence="1" id="KW-1133">Transmembrane helix</keyword>
<keyword evidence="5" id="KW-1185">Reference proteome</keyword>
<dbReference type="InterPro" id="IPR008756">
    <property type="entry name" value="Peptidase_M56"/>
</dbReference>
<reference evidence="3 5" key="1">
    <citation type="submission" date="2015-09" db="EMBL/GenBank/DDBJ databases">
        <authorList>
            <person name="Rodrigo-Torres L."/>
            <person name="Arahal D.R."/>
        </authorList>
    </citation>
    <scope>NUCLEOTIDE SEQUENCE [LARGE SCALE GENOMIC DNA]</scope>
    <source>
        <strain evidence="3 5">CECT 5118</strain>
    </source>
</reference>
<feature type="transmembrane region" description="Helical" evidence="1">
    <location>
        <begin position="115"/>
        <end position="137"/>
    </location>
</feature>
<dbReference type="Pfam" id="PF05569">
    <property type="entry name" value="Peptidase_M56"/>
    <property type="match status" value="1"/>
</dbReference>
<feature type="transmembrane region" description="Helical" evidence="1">
    <location>
        <begin position="12"/>
        <end position="34"/>
    </location>
</feature>
<feature type="transmembrane region" description="Helical" evidence="1">
    <location>
        <begin position="46"/>
        <end position="70"/>
    </location>
</feature>
<gene>
    <name evidence="3" type="ORF">TL5118_03731</name>
    <name evidence="4" type="ORF">TL5120_02972</name>
</gene>
<proteinExistence type="predicted"/>
<dbReference type="Proteomes" id="UP000051086">
    <property type="component" value="Unassembled WGS sequence"/>
</dbReference>
<keyword evidence="1" id="KW-0812">Transmembrane</keyword>
<organism evidence="4 6">
    <name type="scientific">Thalassovita autumnalis</name>
    <dbReference type="NCBI Taxonomy" id="2072972"/>
    <lineage>
        <taxon>Bacteria</taxon>
        <taxon>Pseudomonadati</taxon>
        <taxon>Pseudomonadota</taxon>
        <taxon>Alphaproteobacteria</taxon>
        <taxon>Rhodobacterales</taxon>
        <taxon>Roseobacteraceae</taxon>
        <taxon>Thalassovita</taxon>
    </lineage>
</organism>
<accession>A0A0P1FVQ5</accession>
<keyword evidence="1" id="KW-0472">Membrane</keyword>
<dbReference type="PANTHER" id="PTHR34978:SF3">
    <property type="entry name" value="SLR0241 PROTEIN"/>
    <property type="match status" value="1"/>
</dbReference>
<dbReference type="EMBL" id="CYSC01000035">
    <property type="protein sequence ID" value="CUH73165.1"/>
    <property type="molecule type" value="Genomic_DNA"/>
</dbReference>
<reference evidence="4 6" key="2">
    <citation type="submission" date="2015-09" db="EMBL/GenBank/DDBJ databases">
        <authorList>
            <consortium name="Swine Surveillance"/>
        </authorList>
    </citation>
    <scope>NUCLEOTIDE SEQUENCE [LARGE SCALE GENOMIC DNA]</scope>
    <source>
        <strain evidence="4 6">5120</strain>
    </source>
</reference>
<dbReference type="AlphaFoldDB" id="A0A0P1FVQ5"/>
<sequence length="370" mass="40869">MTVEQLVGGMVWVQGMVLMAALVFAIFDGLFALSGQRRNFLTRRRLGLTAIAAIALVPLALPALLATSYATSINATELVVSQYLKGNLSMSAGEVTSLLEIKSRWIDQLSQGSSWLALGVLLVFAGAFVGRLVYLIVNVIRIRRAIQGGQVLRRGRRLRIVLSPSVSVPFSTRGLWHYYVVLPLSFCADRDAMQMSLGHELQHIRQGDVDAEVALSLISPLVVLNPGFWFLSSRLRKLGELVCDRNYLRRRRFDPHGYSMRLLAVARRSRHAVGQPAAFGVPLVGRALPVLGRRSMLKDRILEIAADQSSPSRDTRALSMAMSLVMIAAVLATATAVAQPKDWSHERIMLSSVANLERLNQLNTMAQRSW</sequence>
<evidence type="ECO:0000313" key="4">
    <source>
        <dbReference type="EMBL" id="CUH73165.1"/>
    </source>
</evidence>
<evidence type="ECO:0000313" key="6">
    <source>
        <dbReference type="Proteomes" id="UP000051887"/>
    </source>
</evidence>